<evidence type="ECO:0000256" key="1">
    <source>
        <dbReference type="SAM" id="Phobius"/>
    </source>
</evidence>
<evidence type="ECO:0000313" key="3">
    <source>
        <dbReference type="Proteomes" id="UP001273166"/>
    </source>
</evidence>
<dbReference type="Proteomes" id="UP001273166">
    <property type="component" value="Unassembled WGS sequence"/>
</dbReference>
<dbReference type="AlphaFoldDB" id="A0AAJ0M5R5"/>
<keyword evidence="1" id="KW-0472">Membrane</keyword>
<reference evidence="2" key="2">
    <citation type="submission" date="2023-06" db="EMBL/GenBank/DDBJ databases">
        <authorList>
            <consortium name="Lawrence Berkeley National Laboratory"/>
            <person name="Mondo S.J."/>
            <person name="Hensen N."/>
            <person name="Bonometti L."/>
            <person name="Westerberg I."/>
            <person name="Brannstrom I.O."/>
            <person name="Guillou S."/>
            <person name="Cros-Aarteil S."/>
            <person name="Calhoun S."/>
            <person name="Haridas S."/>
            <person name="Kuo A."/>
            <person name="Pangilinan J."/>
            <person name="Riley R."/>
            <person name="Labutti K."/>
            <person name="Andreopoulos B."/>
            <person name="Lipzen A."/>
            <person name="Chen C."/>
            <person name="Yanf M."/>
            <person name="Daum C."/>
            <person name="Ng V."/>
            <person name="Clum A."/>
            <person name="Steindorff A."/>
            <person name="Ohm R."/>
            <person name="Martin F."/>
            <person name="Silar P."/>
            <person name="Natvig D."/>
            <person name="Lalanne C."/>
            <person name="Gautier V."/>
            <person name="Ament-Velasquez S.L."/>
            <person name="Kruys A."/>
            <person name="Hutchinson M.I."/>
            <person name="Powell A.J."/>
            <person name="Barry K."/>
            <person name="Miller A.N."/>
            <person name="Grigoriev I.V."/>
            <person name="Debuchy R."/>
            <person name="Gladieux P."/>
            <person name="Thoren M.H."/>
            <person name="Johannesson H."/>
        </authorList>
    </citation>
    <scope>NUCLEOTIDE SEQUENCE</scope>
    <source>
        <strain evidence="2">CBS 333.67</strain>
    </source>
</reference>
<keyword evidence="3" id="KW-1185">Reference proteome</keyword>
<name>A0AAJ0M5R5_9PEZI</name>
<keyword evidence="1" id="KW-1133">Transmembrane helix</keyword>
<comment type="caution">
    <text evidence="2">The sequence shown here is derived from an EMBL/GenBank/DDBJ whole genome shotgun (WGS) entry which is preliminary data.</text>
</comment>
<accession>A0AAJ0M5R5</accession>
<dbReference type="GeneID" id="87881976"/>
<proteinExistence type="predicted"/>
<feature type="transmembrane region" description="Helical" evidence="1">
    <location>
        <begin position="40"/>
        <end position="62"/>
    </location>
</feature>
<feature type="transmembrane region" description="Helical" evidence="1">
    <location>
        <begin position="12"/>
        <end position="34"/>
    </location>
</feature>
<organism evidence="2 3">
    <name type="scientific">Chaetomium strumarium</name>
    <dbReference type="NCBI Taxonomy" id="1170767"/>
    <lineage>
        <taxon>Eukaryota</taxon>
        <taxon>Fungi</taxon>
        <taxon>Dikarya</taxon>
        <taxon>Ascomycota</taxon>
        <taxon>Pezizomycotina</taxon>
        <taxon>Sordariomycetes</taxon>
        <taxon>Sordariomycetidae</taxon>
        <taxon>Sordariales</taxon>
        <taxon>Chaetomiaceae</taxon>
        <taxon>Chaetomium</taxon>
    </lineage>
</organism>
<keyword evidence="1" id="KW-0812">Transmembrane</keyword>
<reference evidence="2" key="1">
    <citation type="journal article" date="2023" name="Mol. Phylogenet. Evol.">
        <title>Genome-scale phylogeny and comparative genomics of the fungal order Sordariales.</title>
        <authorList>
            <person name="Hensen N."/>
            <person name="Bonometti L."/>
            <person name="Westerberg I."/>
            <person name="Brannstrom I.O."/>
            <person name="Guillou S."/>
            <person name="Cros-Aarteil S."/>
            <person name="Calhoun S."/>
            <person name="Haridas S."/>
            <person name="Kuo A."/>
            <person name="Mondo S."/>
            <person name="Pangilinan J."/>
            <person name="Riley R."/>
            <person name="LaButti K."/>
            <person name="Andreopoulos B."/>
            <person name="Lipzen A."/>
            <person name="Chen C."/>
            <person name="Yan M."/>
            <person name="Daum C."/>
            <person name="Ng V."/>
            <person name="Clum A."/>
            <person name="Steindorff A."/>
            <person name="Ohm R.A."/>
            <person name="Martin F."/>
            <person name="Silar P."/>
            <person name="Natvig D.O."/>
            <person name="Lalanne C."/>
            <person name="Gautier V."/>
            <person name="Ament-Velasquez S.L."/>
            <person name="Kruys A."/>
            <person name="Hutchinson M.I."/>
            <person name="Powell A.J."/>
            <person name="Barry K."/>
            <person name="Miller A.N."/>
            <person name="Grigoriev I.V."/>
            <person name="Debuchy R."/>
            <person name="Gladieux P."/>
            <person name="Hiltunen Thoren M."/>
            <person name="Johannesson H."/>
        </authorList>
    </citation>
    <scope>NUCLEOTIDE SEQUENCE</scope>
    <source>
        <strain evidence="2">CBS 333.67</strain>
    </source>
</reference>
<dbReference type="EMBL" id="JAUDZG010000001">
    <property type="protein sequence ID" value="KAK3310113.1"/>
    <property type="molecule type" value="Genomic_DNA"/>
</dbReference>
<protein>
    <submittedName>
        <fullName evidence="2">Uncharacterized protein</fullName>
    </submittedName>
</protein>
<evidence type="ECO:0000313" key="2">
    <source>
        <dbReference type="EMBL" id="KAK3310113.1"/>
    </source>
</evidence>
<gene>
    <name evidence="2" type="ORF">B0T15DRAFT_24912</name>
</gene>
<dbReference type="RefSeq" id="XP_062725893.1">
    <property type="nucleotide sequence ID" value="XM_062863147.1"/>
</dbReference>
<sequence length="130" mass="14989">MLDAKHHVGTSRVYSLENIMICFIPFLLILLWLSLSFFSISFFCVFVTLFFLFTYCFSSFSLSSSCSLSFPSPFLLSLLCFTVLVISIWAIDSLYGLFPPWVDKYYGVPEERADWSRKRAGPVEFRVTPC</sequence>
<feature type="transmembrane region" description="Helical" evidence="1">
    <location>
        <begin position="74"/>
        <end position="91"/>
    </location>
</feature>